<evidence type="ECO:0000313" key="2">
    <source>
        <dbReference type="Proteomes" id="UP000265618"/>
    </source>
</evidence>
<sequence>MVPDMGSMDVHIPDLPSDVHHAVCMGDNQALVIGDNGDDRVSVVLTLLSDGTIESEAPQPCPIPVTLAHYRVVRVGNDVYAYGGIDLADKTTRNDMYLYTADTGQWSAPEWAPILDPGSSGHTL</sequence>
<dbReference type="EMBL" id="BDIP01003517">
    <property type="protein sequence ID" value="GIQ87813.1"/>
    <property type="molecule type" value="Genomic_DNA"/>
</dbReference>
<reference evidence="1 2" key="1">
    <citation type="journal article" date="2018" name="PLoS ONE">
        <title>The draft genome of Kipferlia bialata reveals reductive genome evolution in fornicate parasites.</title>
        <authorList>
            <person name="Tanifuji G."/>
            <person name="Takabayashi S."/>
            <person name="Kume K."/>
            <person name="Takagi M."/>
            <person name="Nakayama T."/>
            <person name="Kamikawa R."/>
            <person name="Inagaki Y."/>
            <person name="Hashimoto T."/>
        </authorList>
    </citation>
    <scope>NUCLEOTIDE SEQUENCE [LARGE SCALE GENOMIC DNA]</scope>
    <source>
        <strain evidence="1">NY0173</strain>
    </source>
</reference>
<proteinExistence type="predicted"/>
<gene>
    <name evidence="1" type="ORF">KIPB_009927</name>
</gene>
<accession>A0A9K3D2E1</accession>
<keyword evidence="2" id="KW-1185">Reference proteome</keyword>
<organism evidence="1 2">
    <name type="scientific">Kipferlia bialata</name>
    <dbReference type="NCBI Taxonomy" id="797122"/>
    <lineage>
        <taxon>Eukaryota</taxon>
        <taxon>Metamonada</taxon>
        <taxon>Carpediemonas-like organisms</taxon>
        <taxon>Kipferlia</taxon>
    </lineage>
</organism>
<protein>
    <submittedName>
        <fullName evidence="1">Uncharacterized protein</fullName>
    </submittedName>
</protein>
<dbReference type="InterPro" id="IPR015915">
    <property type="entry name" value="Kelch-typ_b-propeller"/>
</dbReference>
<dbReference type="Gene3D" id="2.120.10.80">
    <property type="entry name" value="Kelch-type beta propeller"/>
    <property type="match status" value="1"/>
</dbReference>
<name>A0A9K3D2E1_9EUKA</name>
<dbReference type="Proteomes" id="UP000265618">
    <property type="component" value="Unassembled WGS sequence"/>
</dbReference>
<comment type="caution">
    <text evidence="1">The sequence shown here is derived from an EMBL/GenBank/DDBJ whole genome shotgun (WGS) entry which is preliminary data.</text>
</comment>
<dbReference type="AlphaFoldDB" id="A0A9K3D2E1"/>
<evidence type="ECO:0000313" key="1">
    <source>
        <dbReference type="EMBL" id="GIQ87813.1"/>
    </source>
</evidence>
<dbReference type="InterPro" id="IPR011043">
    <property type="entry name" value="Gal_Oxase/kelch_b-propeller"/>
</dbReference>
<dbReference type="SUPFAM" id="SSF50965">
    <property type="entry name" value="Galactose oxidase, central domain"/>
    <property type="match status" value="1"/>
</dbReference>